<feature type="chain" id="PRO_5021748129" evidence="1">
    <location>
        <begin position="21"/>
        <end position="166"/>
    </location>
</feature>
<sequence precursor="true">MKPALTTLIALVLIAPLTNAATQDSISIAAPDSSGSDSWGSAYDTTALAPAITGATDLGLALVPGWEIREADHICGLKSANQLSNPAKIDFDDVMAATTEMKTLKRDGIDPSSPRGQQLVNRATRRVTDAAKTVMGEGGYCSVWKNISHTDGRDVTDVSAEVRRNL</sequence>
<evidence type="ECO:0000313" key="2">
    <source>
        <dbReference type="EMBL" id="QDU69003.1"/>
    </source>
</evidence>
<evidence type="ECO:0000256" key="1">
    <source>
        <dbReference type="SAM" id="SignalP"/>
    </source>
</evidence>
<protein>
    <submittedName>
        <fullName evidence="2">Uncharacterized protein</fullName>
    </submittedName>
</protein>
<dbReference type="Proteomes" id="UP000316921">
    <property type="component" value="Chromosome"/>
</dbReference>
<keyword evidence="3" id="KW-1185">Reference proteome</keyword>
<dbReference type="AlphaFoldDB" id="A0A518BPX7"/>
<dbReference type="KEGG" id="pbap:Pla133_41190"/>
<name>A0A518BPX7_9BACT</name>
<accession>A0A518BPX7</accession>
<proteinExistence type="predicted"/>
<reference evidence="2 3" key="1">
    <citation type="submission" date="2019-02" db="EMBL/GenBank/DDBJ databases">
        <title>Deep-cultivation of Planctomycetes and their phenomic and genomic characterization uncovers novel biology.</title>
        <authorList>
            <person name="Wiegand S."/>
            <person name="Jogler M."/>
            <person name="Boedeker C."/>
            <person name="Pinto D."/>
            <person name="Vollmers J."/>
            <person name="Rivas-Marin E."/>
            <person name="Kohn T."/>
            <person name="Peeters S.H."/>
            <person name="Heuer A."/>
            <person name="Rast P."/>
            <person name="Oberbeckmann S."/>
            <person name="Bunk B."/>
            <person name="Jeske O."/>
            <person name="Meyerdierks A."/>
            <person name="Storesund J.E."/>
            <person name="Kallscheuer N."/>
            <person name="Luecker S."/>
            <person name="Lage O.M."/>
            <person name="Pohl T."/>
            <person name="Merkel B.J."/>
            <person name="Hornburger P."/>
            <person name="Mueller R.-W."/>
            <person name="Bruemmer F."/>
            <person name="Labrenz M."/>
            <person name="Spormann A.M."/>
            <person name="Op den Camp H."/>
            <person name="Overmann J."/>
            <person name="Amann R."/>
            <person name="Jetten M.S.M."/>
            <person name="Mascher T."/>
            <person name="Medema M.H."/>
            <person name="Devos D.P."/>
            <person name="Kaster A.-K."/>
            <person name="Ovreas L."/>
            <person name="Rohde M."/>
            <person name="Galperin M.Y."/>
            <person name="Jogler C."/>
        </authorList>
    </citation>
    <scope>NUCLEOTIDE SEQUENCE [LARGE SCALE GENOMIC DNA]</scope>
    <source>
        <strain evidence="2 3">Pla133</strain>
    </source>
</reference>
<gene>
    <name evidence="2" type="ORF">Pla133_41190</name>
</gene>
<dbReference type="RefSeq" id="WP_145068512.1">
    <property type="nucleotide sequence ID" value="NZ_CP036287.1"/>
</dbReference>
<keyword evidence="1" id="KW-0732">Signal</keyword>
<feature type="signal peptide" evidence="1">
    <location>
        <begin position="1"/>
        <end position="20"/>
    </location>
</feature>
<evidence type="ECO:0000313" key="3">
    <source>
        <dbReference type="Proteomes" id="UP000316921"/>
    </source>
</evidence>
<dbReference type="EMBL" id="CP036287">
    <property type="protein sequence ID" value="QDU69003.1"/>
    <property type="molecule type" value="Genomic_DNA"/>
</dbReference>
<organism evidence="2 3">
    <name type="scientific">Engelhardtia mirabilis</name>
    <dbReference type="NCBI Taxonomy" id="2528011"/>
    <lineage>
        <taxon>Bacteria</taxon>
        <taxon>Pseudomonadati</taxon>
        <taxon>Planctomycetota</taxon>
        <taxon>Planctomycetia</taxon>
        <taxon>Planctomycetia incertae sedis</taxon>
        <taxon>Engelhardtia</taxon>
    </lineage>
</organism>